<name>A0A401RGZ2_CHIPU</name>
<protein>
    <recommendedName>
        <fullName evidence="2">IgGFc-binding protein N-terminal domain-containing protein</fullName>
    </recommendedName>
</protein>
<evidence type="ECO:0000313" key="4">
    <source>
        <dbReference type="Proteomes" id="UP000287033"/>
    </source>
</evidence>
<proteinExistence type="predicted"/>
<organism evidence="3 4">
    <name type="scientific">Chiloscyllium punctatum</name>
    <name type="common">Brownbanded bambooshark</name>
    <name type="synonym">Hemiscyllium punctatum</name>
    <dbReference type="NCBI Taxonomy" id="137246"/>
    <lineage>
        <taxon>Eukaryota</taxon>
        <taxon>Metazoa</taxon>
        <taxon>Chordata</taxon>
        <taxon>Craniata</taxon>
        <taxon>Vertebrata</taxon>
        <taxon>Chondrichthyes</taxon>
        <taxon>Elasmobranchii</taxon>
        <taxon>Galeomorphii</taxon>
        <taxon>Galeoidea</taxon>
        <taxon>Orectolobiformes</taxon>
        <taxon>Hemiscylliidae</taxon>
        <taxon>Chiloscyllium</taxon>
    </lineage>
</organism>
<evidence type="ECO:0000259" key="2">
    <source>
        <dbReference type="Pfam" id="PF17517"/>
    </source>
</evidence>
<dbReference type="InterPro" id="IPR035234">
    <property type="entry name" value="IgGFc-bd_N"/>
</dbReference>
<gene>
    <name evidence="3" type="ORF">chiPu_0020551</name>
</gene>
<feature type="domain" description="IgGFc-binding protein N-terminal" evidence="2">
    <location>
        <begin position="140"/>
        <end position="431"/>
    </location>
</feature>
<dbReference type="EMBL" id="BEZZ01002701">
    <property type="protein sequence ID" value="GCC17390.1"/>
    <property type="molecule type" value="Genomic_DNA"/>
</dbReference>
<evidence type="ECO:0000313" key="3">
    <source>
        <dbReference type="EMBL" id="GCC17390.1"/>
    </source>
</evidence>
<feature type="signal peptide" evidence="1">
    <location>
        <begin position="1"/>
        <end position="22"/>
    </location>
</feature>
<accession>A0A401RGZ2</accession>
<dbReference type="Pfam" id="PF17517">
    <property type="entry name" value="IgGFc_binding"/>
    <property type="match status" value="1"/>
</dbReference>
<dbReference type="PANTHER" id="PTHR46534:SF4">
    <property type="entry name" value="IGGFC-BINDING PROTEIN-LIKE"/>
    <property type="match status" value="1"/>
</dbReference>
<dbReference type="AlphaFoldDB" id="A0A401RGZ2"/>
<dbReference type="Proteomes" id="UP000287033">
    <property type="component" value="Unassembled WGS sequence"/>
</dbReference>
<dbReference type="PANTHER" id="PTHR46534">
    <property type="entry name" value="IGGFC_BINDING DOMAIN-CONTAINING PROTEIN"/>
    <property type="match status" value="1"/>
</dbReference>
<dbReference type="OMA" id="MGEFREY"/>
<keyword evidence="1" id="KW-0732">Signal</keyword>
<comment type="caution">
    <text evidence="3">The sequence shown here is derived from an EMBL/GenBank/DDBJ whole genome shotgun (WGS) entry which is preliminary data.</text>
</comment>
<reference evidence="3 4" key="1">
    <citation type="journal article" date="2018" name="Nat. Ecol. Evol.">
        <title>Shark genomes provide insights into elasmobranch evolution and the origin of vertebrates.</title>
        <authorList>
            <person name="Hara Y"/>
            <person name="Yamaguchi K"/>
            <person name="Onimaru K"/>
            <person name="Kadota M"/>
            <person name="Koyanagi M"/>
            <person name="Keeley SD"/>
            <person name="Tatsumi K"/>
            <person name="Tanaka K"/>
            <person name="Motone F"/>
            <person name="Kageyama Y"/>
            <person name="Nozu R"/>
            <person name="Adachi N"/>
            <person name="Nishimura O"/>
            <person name="Nakagawa R"/>
            <person name="Tanegashima C"/>
            <person name="Kiyatake I"/>
            <person name="Matsumoto R"/>
            <person name="Murakumo K"/>
            <person name="Nishida K"/>
            <person name="Terakita A"/>
            <person name="Kuratani S"/>
            <person name="Sato K"/>
            <person name="Hyodo S Kuraku.S."/>
        </authorList>
    </citation>
    <scope>NUCLEOTIDE SEQUENCE [LARGE SCALE GENOMIC DNA]</scope>
</reference>
<dbReference type="STRING" id="137246.A0A401RGZ2"/>
<sequence>MGPRGRGSCVSSLLLYILLCSGEFNNRWSTSAAPTLPTAGSTGLIISGRRFVTVFLENHSSSAVLTLNIITYDKTANVNVSIYSPPLHRSQTIPASSSAVINLEPTYMLKGNDVSRKAILITSDVDISVVVLNTRYNTQDAFLSLPVANLGTTYYVVTYNGVKSNQRQFAVANPGSERVLVTITVVGLVEYNATEYANDQTFSFILEANQAVQFQSEVDMTGTKVASAKPVAVFSGNRCIMLSSADCDHIAEQLLPVTKWSYSFAVFPLLDKDSLDIITIMAAENDTTVNVYSIEGNVNVFLREGSHINLTVTSGMIVNSAKAVMVSYLSTGGSTSLVQSFDPFLVNVIPPAYFSAHYVFVTIANFYNYVLIVSSTPTSSQIILDGKPLASFQTENTTFWDFTATRVYLGRTASRYVIFHADSLFGIYVYGVARGESYAYSMGGKKNISSKCLSLVPL</sequence>
<dbReference type="OrthoDB" id="9987373at2759"/>
<feature type="chain" id="PRO_5019579372" description="IgGFc-binding protein N-terminal domain-containing protein" evidence="1">
    <location>
        <begin position="23"/>
        <end position="458"/>
    </location>
</feature>
<keyword evidence="4" id="KW-1185">Reference proteome</keyword>
<evidence type="ECO:0000256" key="1">
    <source>
        <dbReference type="SAM" id="SignalP"/>
    </source>
</evidence>